<evidence type="ECO:0000313" key="6">
    <source>
        <dbReference type="Proteomes" id="UP000326950"/>
    </source>
</evidence>
<feature type="region of interest" description="Disordered" evidence="3">
    <location>
        <begin position="1"/>
        <end position="50"/>
    </location>
</feature>
<dbReference type="CDD" id="cd12528">
    <property type="entry name" value="RRM2_MEI2_fungi"/>
    <property type="match status" value="1"/>
</dbReference>
<evidence type="ECO:0000259" key="4">
    <source>
        <dbReference type="PROSITE" id="PS50102"/>
    </source>
</evidence>
<organism evidence="5 6">
    <name type="scientific">Aspergillus tamarii</name>
    <dbReference type="NCBI Taxonomy" id="41984"/>
    <lineage>
        <taxon>Eukaryota</taxon>
        <taxon>Fungi</taxon>
        <taxon>Dikarya</taxon>
        <taxon>Ascomycota</taxon>
        <taxon>Pezizomycotina</taxon>
        <taxon>Eurotiomycetes</taxon>
        <taxon>Eurotiomycetidae</taxon>
        <taxon>Eurotiales</taxon>
        <taxon>Aspergillaceae</taxon>
        <taxon>Aspergillus</taxon>
        <taxon>Aspergillus subgen. Circumdati</taxon>
    </lineage>
</organism>
<dbReference type="Pfam" id="PF04059">
    <property type="entry name" value="RRM_2"/>
    <property type="match status" value="1"/>
</dbReference>
<keyword evidence="1 2" id="KW-0694">RNA-binding</keyword>
<reference evidence="5 6" key="1">
    <citation type="submission" date="2019-04" db="EMBL/GenBank/DDBJ databases">
        <title>Friends and foes A comparative genomics study of 23 Aspergillus species from section Flavi.</title>
        <authorList>
            <consortium name="DOE Joint Genome Institute"/>
            <person name="Kjaerbolling I."/>
            <person name="Vesth T."/>
            <person name="Frisvad J.C."/>
            <person name="Nybo J.L."/>
            <person name="Theobald S."/>
            <person name="Kildgaard S."/>
            <person name="Isbrandt T."/>
            <person name="Kuo A."/>
            <person name="Sato A."/>
            <person name="Lyhne E.K."/>
            <person name="Kogle M.E."/>
            <person name="Wiebenga A."/>
            <person name="Kun R.S."/>
            <person name="Lubbers R.J."/>
            <person name="Makela M.R."/>
            <person name="Barry K."/>
            <person name="Chovatia M."/>
            <person name="Clum A."/>
            <person name="Daum C."/>
            <person name="Haridas S."/>
            <person name="He G."/>
            <person name="LaButti K."/>
            <person name="Lipzen A."/>
            <person name="Mondo S."/>
            <person name="Riley R."/>
            <person name="Salamov A."/>
            <person name="Simmons B.A."/>
            <person name="Magnuson J.K."/>
            <person name="Henrissat B."/>
            <person name="Mortensen U.H."/>
            <person name="Larsen T.O."/>
            <person name="Devries R.P."/>
            <person name="Grigoriev I.V."/>
            <person name="Machida M."/>
            <person name="Baker S.E."/>
            <person name="Andersen M.R."/>
        </authorList>
    </citation>
    <scope>NUCLEOTIDE SEQUENCE [LARGE SCALE GENOMIC DNA]</scope>
    <source>
        <strain evidence="5 6">CBS 117626</strain>
    </source>
</reference>
<sequence>MKADESPRGMSSPCSTNGIASPNGSPDTKLTAFSPEDIRSKGYPGSSVHGPVSDAGLRKIYSMAASDPFLAPTSTSRVQLSPTAAAFTPVGMVDTVANGNLAQSMAHALPSISYLAVNSIAAVNGTSGGIVSPFDQGSSNFETIGSARGFRSLSSGAVLEKFDSERRSRALVIENVPTNLTYMALAGFFNRREFGTLKGPVLTELNSMGKVYVSFTDSREAKKAIEKVRLLRPEWRVFPLTAKEYVQHTEPTLLSGVSDYEGQLLVTVYYDSRNPTLNQHKVTHSLETIVTTFGDIKAFTPLPTGQENISEFHLEFFNTRDAENVMTTLNGSSVEECILEVSSFKPDIEDKPRHPLPSPSPARDGLFRYETPCLKNAVWTPNRPNRSPFMELSPTGRSTVPPGEHADLMDWMSSAGEGVLLSPRHEISRFSELRVSSQNAVDIERIRLGLDVRTTIMLRNIPNKIDQTMLKAIVDETSRGKYDFMYLRIDFANNCNVGYAFINFEDFVNVRAGRTWNCFNSDKVAEVSYATIQGKDCLVQKFRNSSVMLEHPSFRPKIFHTGSGPLSGIEDRFPGPDNPSKMRRSIENAEHVGLFAPRVGQQYRDEQRRRRSQFDRGTTAAEREIVYVRTLTPKHSSGIGSGLRSAPCTYPAMKMWYNPTMDRGPRTS</sequence>
<accession>A0A5N6UCE2</accession>
<dbReference type="CDD" id="cd12532">
    <property type="entry name" value="RRM3_MEI2_fungi"/>
    <property type="match status" value="1"/>
</dbReference>
<evidence type="ECO:0000256" key="1">
    <source>
        <dbReference type="ARBA" id="ARBA00022884"/>
    </source>
</evidence>
<evidence type="ECO:0000256" key="3">
    <source>
        <dbReference type="SAM" id="MobiDB-lite"/>
    </source>
</evidence>
<dbReference type="PANTHER" id="PTHR23189">
    <property type="entry name" value="RNA RECOGNITION MOTIF-CONTAINING"/>
    <property type="match status" value="1"/>
</dbReference>
<feature type="domain" description="RRM" evidence="4">
    <location>
        <begin position="169"/>
        <end position="230"/>
    </location>
</feature>
<dbReference type="InterPro" id="IPR000504">
    <property type="entry name" value="RRM_dom"/>
</dbReference>
<feature type="domain" description="RRM" evidence="4">
    <location>
        <begin position="454"/>
        <end position="544"/>
    </location>
</feature>
<dbReference type="Proteomes" id="UP000326950">
    <property type="component" value="Unassembled WGS sequence"/>
</dbReference>
<dbReference type="OrthoDB" id="417481at2759"/>
<keyword evidence="6" id="KW-1185">Reference proteome</keyword>
<dbReference type="InterPro" id="IPR034863">
    <property type="entry name" value="Fungal_Mei2-like_RRM2"/>
</dbReference>
<evidence type="ECO:0000256" key="2">
    <source>
        <dbReference type="PROSITE-ProRule" id="PRU00176"/>
    </source>
</evidence>
<dbReference type="GO" id="GO:0003723">
    <property type="term" value="F:RNA binding"/>
    <property type="evidence" value="ECO:0007669"/>
    <property type="project" value="UniProtKB-UniRule"/>
</dbReference>
<dbReference type="SUPFAM" id="SSF54928">
    <property type="entry name" value="RNA-binding domain, RBD"/>
    <property type="match status" value="2"/>
</dbReference>
<protein>
    <submittedName>
        <fullName evidence="5">Meiosis protein MEI2</fullName>
    </submittedName>
</protein>
<dbReference type="Pfam" id="PF00076">
    <property type="entry name" value="RRM_1"/>
    <property type="match status" value="1"/>
</dbReference>
<dbReference type="EMBL" id="ML738771">
    <property type="protein sequence ID" value="KAE8156238.1"/>
    <property type="molecule type" value="Genomic_DNA"/>
</dbReference>
<name>A0A5N6UCE2_ASPTM</name>
<evidence type="ECO:0000313" key="5">
    <source>
        <dbReference type="EMBL" id="KAE8156238.1"/>
    </source>
</evidence>
<feature type="compositionally biased region" description="Polar residues" evidence="3">
    <location>
        <begin position="12"/>
        <end position="28"/>
    </location>
</feature>
<dbReference type="AlphaFoldDB" id="A0A5N6UCE2"/>
<gene>
    <name evidence="5" type="ORF">BDV40DRAFT_309793</name>
</gene>
<dbReference type="InterPro" id="IPR035979">
    <property type="entry name" value="RBD_domain_sf"/>
</dbReference>
<dbReference type="PROSITE" id="PS50102">
    <property type="entry name" value="RRM"/>
    <property type="match status" value="2"/>
</dbReference>
<dbReference type="InterPro" id="IPR007201">
    <property type="entry name" value="Mei2-like_Rrm_C"/>
</dbReference>
<proteinExistence type="predicted"/>
<dbReference type="InterPro" id="IPR034862">
    <property type="entry name" value="Fungal_Mei2-like_RRM3"/>
</dbReference>